<organism evidence="3 4">
    <name type="scientific">Pedococcus bigeumensis</name>
    <dbReference type="NCBI Taxonomy" id="433644"/>
    <lineage>
        <taxon>Bacteria</taxon>
        <taxon>Bacillati</taxon>
        <taxon>Actinomycetota</taxon>
        <taxon>Actinomycetes</taxon>
        <taxon>Micrococcales</taxon>
        <taxon>Intrasporangiaceae</taxon>
        <taxon>Pedococcus</taxon>
    </lineage>
</organism>
<evidence type="ECO:0000313" key="3">
    <source>
        <dbReference type="EMBL" id="TPG19309.1"/>
    </source>
</evidence>
<accession>A0A502D4I3</accession>
<sequence>MSIVAKRALLAALTVIGLVLLLVGAWFTVHLGSSGSAVLRSTPASDAVVVIEPSVLNRVDRPVSITAVAAPGTKIWMGRTTPTDAEAIVGGADRTSVTGAHIRDWSLVQSRSGAGTAPNLASADIWRQTASGDGRVRITVDQSGAPESVVIAAPDGKPVDLTSLRVTIARPTWFFQALLATLVGLLATVAGAAGLWQSWRHPTRGPALVPADGPDDGPDEASADRPDKAPVDQPDTDEPTQEVSA</sequence>
<reference evidence="3 4" key="1">
    <citation type="journal article" date="2019" name="Environ. Microbiol.">
        <title>Species interactions and distinct microbial communities in high Arctic permafrost affected cryosols are associated with the CH4 and CO2 gas fluxes.</title>
        <authorList>
            <person name="Altshuler I."/>
            <person name="Hamel J."/>
            <person name="Turney S."/>
            <person name="Magnuson E."/>
            <person name="Levesque R."/>
            <person name="Greer C."/>
            <person name="Whyte L.G."/>
        </authorList>
    </citation>
    <scope>NUCLEOTIDE SEQUENCE [LARGE SCALE GENOMIC DNA]</scope>
    <source>
        <strain evidence="3 4">S9.3A</strain>
    </source>
</reference>
<feature type="region of interest" description="Disordered" evidence="1">
    <location>
        <begin position="204"/>
        <end position="245"/>
    </location>
</feature>
<dbReference type="AlphaFoldDB" id="A0A502D4I3"/>
<evidence type="ECO:0000313" key="4">
    <source>
        <dbReference type="Proteomes" id="UP000317722"/>
    </source>
</evidence>
<dbReference type="RefSeq" id="WP_161988546.1">
    <property type="nucleotide sequence ID" value="NZ_RCZM01000001.1"/>
</dbReference>
<evidence type="ECO:0000256" key="1">
    <source>
        <dbReference type="SAM" id="MobiDB-lite"/>
    </source>
</evidence>
<keyword evidence="2" id="KW-0812">Transmembrane</keyword>
<protein>
    <submittedName>
        <fullName evidence="3">Uncharacterized protein</fullName>
    </submittedName>
</protein>
<keyword evidence="2" id="KW-1133">Transmembrane helix</keyword>
<gene>
    <name evidence="3" type="ORF">EAH86_02060</name>
</gene>
<feature type="transmembrane region" description="Helical" evidence="2">
    <location>
        <begin position="173"/>
        <end position="196"/>
    </location>
</feature>
<name>A0A502D4I3_9MICO</name>
<keyword evidence="2" id="KW-0472">Membrane</keyword>
<proteinExistence type="predicted"/>
<dbReference type="EMBL" id="RCZM01000001">
    <property type="protein sequence ID" value="TPG19309.1"/>
    <property type="molecule type" value="Genomic_DNA"/>
</dbReference>
<evidence type="ECO:0000256" key="2">
    <source>
        <dbReference type="SAM" id="Phobius"/>
    </source>
</evidence>
<comment type="caution">
    <text evidence="3">The sequence shown here is derived from an EMBL/GenBank/DDBJ whole genome shotgun (WGS) entry which is preliminary data.</text>
</comment>
<feature type="compositionally biased region" description="Acidic residues" evidence="1">
    <location>
        <begin position="234"/>
        <end position="245"/>
    </location>
</feature>
<keyword evidence="4" id="KW-1185">Reference proteome</keyword>
<dbReference type="Proteomes" id="UP000317722">
    <property type="component" value="Unassembled WGS sequence"/>
</dbReference>